<proteinExistence type="inferred from homology"/>
<dbReference type="EMBL" id="JAESVD010000001">
    <property type="protein sequence ID" value="MBL4911974.1"/>
    <property type="molecule type" value="Genomic_DNA"/>
</dbReference>
<keyword evidence="6 7" id="KW-0862">Zinc</keyword>
<feature type="binding site" evidence="7">
    <location>
        <position position="59"/>
    </location>
    <ligand>
        <name>Zn(2+)</name>
        <dbReference type="ChEBI" id="CHEBI:29105"/>
        <label>2</label>
    </ligand>
</feature>
<dbReference type="PIRSF" id="PIRSF005457">
    <property type="entry name" value="Glx"/>
    <property type="match status" value="1"/>
</dbReference>
<dbReference type="InterPro" id="IPR036866">
    <property type="entry name" value="RibonucZ/Hydroxyglut_hydro"/>
</dbReference>
<feature type="binding site" evidence="7">
    <location>
        <position position="132"/>
    </location>
    <ligand>
        <name>Zn(2+)</name>
        <dbReference type="ChEBI" id="CHEBI:29105"/>
        <label>1</label>
    </ligand>
</feature>
<evidence type="ECO:0000256" key="5">
    <source>
        <dbReference type="ARBA" id="ARBA00022801"/>
    </source>
</evidence>
<dbReference type="EC" id="3.1.2.6" evidence="7"/>
<dbReference type="PANTHER" id="PTHR43705">
    <property type="entry name" value="HYDROXYACYLGLUTATHIONE HYDROLASE"/>
    <property type="match status" value="1"/>
</dbReference>
<dbReference type="InterPro" id="IPR032282">
    <property type="entry name" value="HAGH_C"/>
</dbReference>
<feature type="binding site" evidence="7">
    <location>
        <position position="115"/>
    </location>
    <ligand>
        <name>Zn(2+)</name>
        <dbReference type="ChEBI" id="CHEBI:29105"/>
        <label>1</label>
    </ligand>
</feature>
<dbReference type="SMART" id="SM00849">
    <property type="entry name" value="Lactamase_B"/>
    <property type="match status" value="1"/>
</dbReference>
<comment type="similarity">
    <text evidence="3 7">Belongs to the metallo-beta-lactamase superfamily. Glyoxalase II family.</text>
</comment>
<gene>
    <name evidence="7 9" type="primary">gloB</name>
    <name evidence="9" type="ORF">JMA39_02245</name>
</gene>
<dbReference type="PANTHER" id="PTHR43705:SF1">
    <property type="entry name" value="HYDROXYACYLGLUTATHIONE HYDROLASE GLOB"/>
    <property type="match status" value="1"/>
</dbReference>
<dbReference type="Proteomes" id="UP000604898">
    <property type="component" value="Unassembled WGS sequence"/>
</dbReference>
<evidence type="ECO:0000256" key="4">
    <source>
        <dbReference type="ARBA" id="ARBA00022723"/>
    </source>
</evidence>
<dbReference type="CDD" id="cd07723">
    <property type="entry name" value="hydroxyacylglutathione_hydrolase_MBL-fold"/>
    <property type="match status" value="1"/>
</dbReference>
<keyword evidence="4 7" id="KW-0479">Metal-binding</keyword>
<dbReference type="InterPro" id="IPR050110">
    <property type="entry name" value="Glyoxalase_II_hydrolase"/>
</dbReference>
<dbReference type="InterPro" id="IPR001279">
    <property type="entry name" value="Metallo-B-lactamas"/>
</dbReference>
<dbReference type="InterPro" id="IPR035680">
    <property type="entry name" value="Clx_II_MBL"/>
</dbReference>
<evidence type="ECO:0000256" key="1">
    <source>
        <dbReference type="ARBA" id="ARBA00001623"/>
    </source>
</evidence>
<keyword evidence="5 7" id="KW-0378">Hydrolase</keyword>
<dbReference type="Pfam" id="PF16123">
    <property type="entry name" value="HAGH_C"/>
    <property type="match status" value="1"/>
</dbReference>
<evidence type="ECO:0000313" key="10">
    <source>
        <dbReference type="Proteomes" id="UP000604898"/>
    </source>
</evidence>
<feature type="binding site" evidence="7">
    <location>
        <position position="55"/>
    </location>
    <ligand>
        <name>Zn(2+)</name>
        <dbReference type="ChEBI" id="CHEBI:29105"/>
        <label>1</label>
    </ligand>
</feature>
<dbReference type="InterPro" id="IPR017782">
    <property type="entry name" value="Hydroxyacylglutathione_Hdrlase"/>
</dbReference>
<comment type="subunit">
    <text evidence="7">Monomer.</text>
</comment>
<reference evidence="9 10" key="1">
    <citation type="submission" date="2021-01" db="EMBL/GenBank/DDBJ databases">
        <title>Genome sequence of Shewanella schlegeliana JCM 11561.</title>
        <authorList>
            <person name="Zhang H."/>
            <person name="Li C."/>
        </authorList>
    </citation>
    <scope>NUCLEOTIDE SEQUENCE [LARGE SCALE GENOMIC DNA]</scope>
    <source>
        <strain evidence="9 10">JCM 11561</strain>
    </source>
</reference>
<sequence length="258" mass="28613">MLHITPLPALDDNYIWLFQSQQNPGVYVVDPGDGQVVIDYLTQTQHPLLGILITHHHYDHTGGIASLVAKFGDNLPVYGPQVENIAGINRPISTSGNIALENSDFNARIIEVPGHTLGHICYLIEDVLFCGDTLFSGGCGRLFEGSAEQMFNSLTELTQLADTTRVCCAHEYTLANLTFANRVEPHNRALIDYTEKANALRAQNLPTLPSSIGLEKAINPFLRSDSAEIWQSLSIQFQQPIENPLQGFALLRQWKDNF</sequence>
<comment type="catalytic activity">
    <reaction evidence="1 7">
        <text>an S-(2-hydroxyacyl)glutathione + H2O = a 2-hydroxy carboxylate + glutathione + H(+)</text>
        <dbReference type="Rhea" id="RHEA:21864"/>
        <dbReference type="ChEBI" id="CHEBI:15377"/>
        <dbReference type="ChEBI" id="CHEBI:15378"/>
        <dbReference type="ChEBI" id="CHEBI:57925"/>
        <dbReference type="ChEBI" id="CHEBI:58896"/>
        <dbReference type="ChEBI" id="CHEBI:71261"/>
        <dbReference type="EC" id="3.1.2.6"/>
    </reaction>
</comment>
<evidence type="ECO:0000256" key="3">
    <source>
        <dbReference type="ARBA" id="ARBA00006759"/>
    </source>
</evidence>
<dbReference type="Pfam" id="PF00753">
    <property type="entry name" value="Lactamase_B"/>
    <property type="match status" value="2"/>
</dbReference>
<evidence type="ECO:0000256" key="7">
    <source>
        <dbReference type="HAMAP-Rule" id="MF_01374"/>
    </source>
</evidence>
<protein>
    <recommendedName>
        <fullName evidence="7">Hydroxyacylglutathione hydrolase</fullName>
        <ecNumber evidence="7">3.1.2.6</ecNumber>
    </recommendedName>
    <alternativeName>
        <fullName evidence="7">Glyoxalase II</fullName>
        <shortName evidence="7">Glx II</shortName>
    </alternativeName>
</protein>
<evidence type="ECO:0000256" key="2">
    <source>
        <dbReference type="ARBA" id="ARBA00004963"/>
    </source>
</evidence>
<accession>A0ABS1SVN8</accession>
<evidence type="ECO:0000256" key="6">
    <source>
        <dbReference type="ARBA" id="ARBA00022833"/>
    </source>
</evidence>
<dbReference type="NCBIfam" id="TIGR03413">
    <property type="entry name" value="GSH_gloB"/>
    <property type="match status" value="1"/>
</dbReference>
<dbReference type="HAMAP" id="MF_01374">
    <property type="entry name" value="Glyoxalase_2"/>
    <property type="match status" value="1"/>
</dbReference>
<feature type="binding site" evidence="7">
    <location>
        <position position="170"/>
    </location>
    <ligand>
        <name>Zn(2+)</name>
        <dbReference type="ChEBI" id="CHEBI:29105"/>
        <label>2</label>
    </ligand>
</feature>
<comment type="cofactor">
    <cofactor evidence="7">
        <name>Zn(2+)</name>
        <dbReference type="ChEBI" id="CHEBI:29105"/>
    </cofactor>
    <text evidence="7">Binds 2 Zn(2+) ions per subunit.</text>
</comment>
<dbReference type="SUPFAM" id="SSF56281">
    <property type="entry name" value="Metallo-hydrolase/oxidoreductase"/>
    <property type="match status" value="1"/>
</dbReference>
<feature type="binding site" evidence="7">
    <location>
        <position position="60"/>
    </location>
    <ligand>
        <name>Zn(2+)</name>
        <dbReference type="ChEBI" id="CHEBI:29105"/>
        <label>2</label>
    </ligand>
</feature>
<dbReference type="RefSeq" id="WP_202720204.1">
    <property type="nucleotide sequence ID" value="NZ_BPEX01000006.1"/>
</dbReference>
<keyword evidence="10" id="KW-1185">Reference proteome</keyword>
<name>A0ABS1SVN8_9GAMM</name>
<feature type="domain" description="Metallo-beta-lactamase" evidence="8">
    <location>
        <begin position="22"/>
        <end position="170"/>
    </location>
</feature>
<comment type="pathway">
    <text evidence="2 7">Secondary metabolite metabolism; methylglyoxal degradation; (R)-lactate from methylglyoxal: step 2/2.</text>
</comment>
<dbReference type="Gene3D" id="3.60.15.10">
    <property type="entry name" value="Ribonuclease Z/Hydroxyacylglutathione hydrolase-like"/>
    <property type="match status" value="1"/>
</dbReference>
<feature type="binding site" evidence="7">
    <location>
        <position position="57"/>
    </location>
    <ligand>
        <name>Zn(2+)</name>
        <dbReference type="ChEBI" id="CHEBI:29105"/>
        <label>1</label>
    </ligand>
</feature>
<comment type="function">
    <text evidence="7">Thiolesterase that catalyzes the hydrolysis of S-D-lactoyl-glutathione to form glutathione and D-lactic acid.</text>
</comment>
<organism evidence="9 10">
    <name type="scientific">Shewanella schlegeliana</name>
    <dbReference type="NCBI Taxonomy" id="190308"/>
    <lineage>
        <taxon>Bacteria</taxon>
        <taxon>Pseudomonadati</taxon>
        <taxon>Pseudomonadota</taxon>
        <taxon>Gammaproteobacteria</taxon>
        <taxon>Alteromonadales</taxon>
        <taxon>Shewanellaceae</taxon>
        <taxon>Shewanella</taxon>
    </lineage>
</organism>
<evidence type="ECO:0000259" key="8">
    <source>
        <dbReference type="SMART" id="SM00849"/>
    </source>
</evidence>
<feature type="binding site" evidence="7">
    <location>
        <position position="132"/>
    </location>
    <ligand>
        <name>Zn(2+)</name>
        <dbReference type="ChEBI" id="CHEBI:29105"/>
        <label>2</label>
    </ligand>
</feature>
<evidence type="ECO:0000313" key="9">
    <source>
        <dbReference type="EMBL" id="MBL4911974.1"/>
    </source>
</evidence>
<dbReference type="GO" id="GO:0004416">
    <property type="term" value="F:hydroxyacylglutathione hydrolase activity"/>
    <property type="evidence" value="ECO:0007669"/>
    <property type="project" value="UniProtKB-EC"/>
</dbReference>
<comment type="caution">
    <text evidence="9">The sequence shown here is derived from an EMBL/GenBank/DDBJ whole genome shotgun (WGS) entry which is preliminary data.</text>
</comment>